<dbReference type="Gene3D" id="3.40.50.1580">
    <property type="entry name" value="Nucleoside phosphorylase domain"/>
    <property type="match status" value="1"/>
</dbReference>
<sequence>MGLCGSLTKRYGVGEVVLYQNNIYQENANTSLQQRSCDRTFTSQLQSHLQKKVPLVTALTSDRAICSADEKRHLHQTLGAEVVDMEGFAVLEFFEQTRASVAMLRVVSDGCDRDIPNLNSGLSSDGSLQPLALAVAMLKQPIAATRLIRGSLQALKVLEQVTTLLLQN</sequence>
<evidence type="ECO:0000313" key="2">
    <source>
        <dbReference type="EMBL" id="RUR72361.1"/>
    </source>
</evidence>
<keyword evidence="3" id="KW-1185">Reference proteome</keyword>
<dbReference type="Proteomes" id="UP000268857">
    <property type="component" value="Unassembled WGS sequence"/>
</dbReference>
<reference evidence="2 3" key="1">
    <citation type="journal article" date="2019" name="Genome Biol. Evol.">
        <title>Day and night: Metabolic profiles and evolutionary relationships of six axenic non-marine cyanobacteria.</title>
        <authorList>
            <person name="Will S.E."/>
            <person name="Henke P."/>
            <person name="Boedeker C."/>
            <person name="Huang S."/>
            <person name="Brinkmann H."/>
            <person name="Rohde M."/>
            <person name="Jarek M."/>
            <person name="Friedl T."/>
            <person name="Seufert S."/>
            <person name="Schumacher M."/>
            <person name="Overmann J."/>
            <person name="Neumann-Schaal M."/>
            <person name="Petersen J."/>
        </authorList>
    </citation>
    <scope>NUCLEOTIDE SEQUENCE [LARGE SCALE GENOMIC DNA]</scope>
    <source>
        <strain evidence="2 3">PCC 6912</strain>
    </source>
</reference>
<name>A0A3S1F7G8_CHLFR</name>
<dbReference type="SUPFAM" id="SSF53167">
    <property type="entry name" value="Purine and uridine phosphorylases"/>
    <property type="match status" value="1"/>
</dbReference>
<feature type="domain" description="Nucleoside phosphorylase" evidence="1">
    <location>
        <begin position="2"/>
        <end position="113"/>
    </location>
</feature>
<dbReference type="GO" id="GO:0009116">
    <property type="term" value="P:nucleoside metabolic process"/>
    <property type="evidence" value="ECO:0007669"/>
    <property type="project" value="InterPro"/>
</dbReference>
<evidence type="ECO:0000313" key="3">
    <source>
        <dbReference type="Proteomes" id="UP000268857"/>
    </source>
</evidence>
<proteinExistence type="predicted"/>
<accession>A0A3S1F7G8</accession>
<organism evidence="2 3">
    <name type="scientific">Chlorogloeopsis fritschii PCC 6912</name>
    <dbReference type="NCBI Taxonomy" id="211165"/>
    <lineage>
        <taxon>Bacteria</taxon>
        <taxon>Bacillati</taxon>
        <taxon>Cyanobacteriota</taxon>
        <taxon>Cyanophyceae</taxon>
        <taxon>Nostocales</taxon>
        <taxon>Chlorogloeopsidaceae</taxon>
        <taxon>Chlorogloeopsis</taxon>
    </lineage>
</organism>
<gene>
    <name evidence="2" type="ORF">PCC6912_63390</name>
</gene>
<dbReference type="GO" id="GO:0003824">
    <property type="term" value="F:catalytic activity"/>
    <property type="evidence" value="ECO:0007669"/>
    <property type="project" value="InterPro"/>
</dbReference>
<dbReference type="EMBL" id="RSCJ01000050">
    <property type="protein sequence ID" value="RUR72361.1"/>
    <property type="molecule type" value="Genomic_DNA"/>
</dbReference>
<evidence type="ECO:0000259" key="1">
    <source>
        <dbReference type="Pfam" id="PF01048"/>
    </source>
</evidence>
<dbReference type="InterPro" id="IPR000845">
    <property type="entry name" value="Nucleoside_phosphorylase_d"/>
</dbReference>
<comment type="caution">
    <text evidence="2">The sequence shown here is derived from an EMBL/GenBank/DDBJ whole genome shotgun (WGS) entry which is preliminary data.</text>
</comment>
<dbReference type="AlphaFoldDB" id="A0A3S1F7G8"/>
<dbReference type="STRING" id="211165.GCA_000317285_05409"/>
<dbReference type="Pfam" id="PF01048">
    <property type="entry name" value="PNP_UDP_1"/>
    <property type="match status" value="1"/>
</dbReference>
<protein>
    <recommendedName>
        <fullName evidence="1">Nucleoside phosphorylase domain-containing protein</fullName>
    </recommendedName>
</protein>
<dbReference type="InterPro" id="IPR035994">
    <property type="entry name" value="Nucleoside_phosphorylase_sf"/>
</dbReference>